<evidence type="ECO:0000256" key="8">
    <source>
        <dbReference type="ARBA" id="ARBA00022630"/>
    </source>
</evidence>
<protein>
    <recommendedName>
        <fullName evidence="7 12">Coproporphyrinogen III oxidase</fullName>
        <ecNumber evidence="6 12">1.3.3.15</ecNumber>
    </recommendedName>
</protein>
<evidence type="ECO:0000256" key="1">
    <source>
        <dbReference type="ARBA" id="ARBA00001755"/>
    </source>
</evidence>
<keyword evidence="12" id="KW-0963">Cytoplasm</keyword>
<keyword evidence="15" id="KW-1185">Reference proteome</keyword>
<evidence type="ECO:0000256" key="7">
    <source>
        <dbReference type="ARBA" id="ARBA00019046"/>
    </source>
</evidence>
<comment type="function">
    <text evidence="3 12">Involved in coproporphyrin-dependent heme b biosynthesis. Catalyzes the oxidation of coproporphyrinogen III to coproporphyrin III.</text>
</comment>
<dbReference type="Gene3D" id="3.50.50.60">
    <property type="entry name" value="FAD/NAD(P)-binding domain"/>
    <property type="match status" value="1"/>
</dbReference>
<comment type="cofactor">
    <cofactor evidence="2 12">
        <name>FAD</name>
        <dbReference type="ChEBI" id="CHEBI:57692"/>
    </cofactor>
</comment>
<dbReference type="Gene3D" id="3.90.660.20">
    <property type="entry name" value="Protoporphyrinogen oxidase, mitochondrial, domain 2"/>
    <property type="match status" value="1"/>
</dbReference>
<evidence type="ECO:0000256" key="9">
    <source>
        <dbReference type="ARBA" id="ARBA00022827"/>
    </source>
</evidence>
<dbReference type="InterPro" id="IPR050464">
    <property type="entry name" value="Zeta_carotene_desat/Oxidored"/>
</dbReference>
<feature type="domain" description="Amine oxidase" evidence="13">
    <location>
        <begin position="13"/>
        <end position="465"/>
    </location>
</feature>
<sequence>MSSPRVAVVGGGVAGLTAAHRLRRTLGPDAEILLFEQADRVGGKLRTVELAGCRYDVGAEAFLARRSEVLDLAAELGVRAEVVHPGPSSATIRAGGRTRQLPGGTVMGVPAAADSVRDVLSPAGLDRLLAEAQLPPLRLDGADVSVGELLRSRVGDEVVDRLVEPLLGGVYAGSADSLGLRATIPALAAALDAGADSVTAAAAAALPPAPTPGTPRPPVFGAFRDGYRQLFHRLLAAADVRTRLGFPVRSLARSQRGWRLEIGAAPDPTAVEVDAVVLAVPAPAARRLLSDVAPAAAERLSRVELASMIVVGFALPPGTPLPDASGVLIARGERHADGTPFTAKAFTFSSNKWPHLRGADGELLVRGSVGRFGEARDLRLDDAEVLRRVRADFAELTGITAEPVDSVVARWGGGVPQYGVGHLDLVADVERLVGEVPRLALAGAALHGVGVPACVATGEAAAADVTRDLLAQQSSCGGTMEPWRA</sequence>
<dbReference type="PANTHER" id="PTHR42923">
    <property type="entry name" value="PROTOPORPHYRINOGEN OXIDASE"/>
    <property type="match status" value="1"/>
</dbReference>
<evidence type="ECO:0000256" key="2">
    <source>
        <dbReference type="ARBA" id="ARBA00001974"/>
    </source>
</evidence>
<dbReference type="SUPFAM" id="SSF51905">
    <property type="entry name" value="FAD/NAD(P)-binding domain"/>
    <property type="match status" value="1"/>
</dbReference>
<proteinExistence type="inferred from homology"/>
<dbReference type="EMBL" id="JBHTIW010000004">
    <property type="protein sequence ID" value="MFD0919858.1"/>
    <property type="molecule type" value="Genomic_DNA"/>
</dbReference>
<keyword evidence="10 12" id="KW-0560">Oxidoreductase</keyword>
<evidence type="ECO:0000256" key="10">
    <source>
        <dbReference type="ARBA" id="ARBA00023002"/>
    </source>
</evidence>
<evidence type="ECO:0000256" key="6">
    <source>
        <dbReference type="ARBA" id="ARBA00012402"/>
    </source>
</evidence>
<dbReference type="SUPFAM" id="SSF54373">
    <property type="entry name" value="FAD-linked reductases, C-terminal domain"/>
    <property type="match status" value="1"/>
</dbReference>
<evidence type="ECO:0000256" key="11">
    <source>
        <dbReference type="ARBA" id="ARBA00023133"/>
    </source>
</evidence>
<evidence type="ECO:0000313" key="14">
    <source>
        <dbReference type="EMBL" id="MFD0919858.1"/>
    </source>
</evidence>
<evidence type="ECO:0000256" key="5">
    <source>
        <dbReference type="ARBA" id="ARBA00008310"/>
    </source>
</evidence>
<dbReference type="GO" id="GO:0004729">
    <property type="term" value="F:oxygen-dependent protoporphyrinogen oxidase activity"/>
    <property type="evidence" value="ECO:0007669"/>
    <property type="project" value="UniProtKB-EC"/>
</dbReference>
<reference evidence="15" key="1">
    <citation type="journal article" date="2019" name="Int. J. Syst. Evol. Microbiol.">
        <title>The Global Catalogue of Microorganisms (GCM) 10K type strain sequencing project: providing services to taxonomists for standard genome sequencing and annotation.</title>
        <authorList>
            <consortium name="The Broad Institute Genomics Platform"/>
            <consortium name="The Broad Institute Genome Sequencing Center for Infectious Disease"/>
            <person name="Wu L."/>
            <person name="Ma J."/>
        </authorList>
    </citation>
    <scope>NUCLEOTIDE SEQUENCE [LARGE SCALE GENOMIC DNA]</scope>
    <source>
        <strain evidence="15">CCUG 56401</strain>
    </source>
</reference>
<comment type="pathway">
    <text evidence="4 12">Porphyrin-containing compound metabolism; protoheme biosynthesis.</text>
</comment>
<dbReference type="InterPro" id="IPR004572">
    <property type="entry name" value="Protoporphyrinogen_oxidase"/>
</dbReference>
<dbReference type="Pfam" id="PF01593">
    <property type="entry name" value="Amino_oxidase"/>
    <property type="match status" value="1"/>
</dbReference>
<evidence type="ECO:0000259" key="13">
    <source>
        <dbReference type="Pfam" id="PF01593"/>
    </source>
</evidence>
<accession>A0ABW3FQI0</accession>
<comment type="caution">
    <text evidence="14">The sequence shown here is derived from an EMBL/GenBank/DDBJ whole genome shotgun (WGS) entry which is preliminary data.</text>
</comment>
<keyword evidence="9 12" id="KW-0274">FAD</keyword>
<dbReference type="Gene3D" id="1.10.3110.10">
    <property type="entry name" value="protoporphyrinogen ix oxidase, domain 3"/>
    <property type="match status" value="1"/>
</dbReference>
<organism evidence="14 15">
    <name type="scientific">Saccharopolyspora rosea</name>
    <dbReference type="NCBI Taxonomy" id="524884"/>
    <lineage>
        <taxon>Bacteria</taxon>
        <taxon>Bacillati</taxon>
        <taxon>Actinomycetota</taxon>
        <taxon>Actinomycetes</taxon>
        <taxon>Pseudonocardiales</taxon>
        <taxon>Pseudonocardiaceae</taxon>
        <taxon>Saccharopolyspora</taxon>
    </lineage>
</organism>
<dbReference type="EC" id="1.3.3.15" evidence="6 12"/>
<comment type="similarity">
    <text evidence="5 12">Belongs to the protoporphyrinogen/coproporphyrinogen oxidase family. Coproporphyrinogen III oxidase subfamily.</text>
</comment>
<name>A0ABW3FQI0_9PSEU</name>
<evidence type="ECO:0000256" key="4">
    <source>
        <dbReference type="ARBA" id="ARBA00004744"/>
    </source>
</evidence>
<comment type="catalytic activity">
    <reaction evidence="1">
        <text>coproporphyrinogen III + 3 O2 = coproporphyrin III + 3 H2O2</text>
        <dbReference type="Rhea" id="RHEA:43436"/>
        <dbReference type="ChEBI" id="CHEBI:15379"/>
        <dbReference type="ChEBI" id="CHEBI:16240"/>
        <dbReference type="ChEBI" id="CHEBI:57309"/>
        <dbReference type="ChEBI" id="CHEBI:131725"/>
        <dbReference type="EC" id="1.3.3.15"/>
    </reaction>
    <physiologicalReaction direction="left-to-right" evidence="1">
        <dbReference type="Rhea" id="RHEA:43437"/>
    </physiologicalReaction>
</comment>
<comment type="subcellular location">
    <subcellularLocation>
        <location evidence="12">Cytoplasm</location>
    </subcellularLocation>
</comment>
<dbReference type="InterPro" id="IPR002937">
    <property type="entry name" value="Amino_oxidase"/>
</dbReference>
<dbReference type="PANTHER" id="PTHR42923:SF3">
    <property type="entry name" value="PROTOPORPHYRINOGEN OXIDASE"/>
    <property type="match status" value="1"/>
</dbReference>
<dbReference type="InterPro" id="IPR036188">
    <property type="entry name" value="FAD/NAD-bd_sf"/>
</dbReference>
<evidence type="ECO:0000256" key="3">
    <source>
        <dbReference type="ARBA" id="ARBA00002185"/>
    </source>
</evidence>
<dbReference type="Proteomes" id="UP001597018">
    <property type="component" value="Unassembled WGS sequence"/>
</dbReference>
<keyword evidence="8 12" id="KW-0285">Flavoprotein</keyword>
<evidence type="ECO:0000313" key="15">
    <source>
        <dbReference type="Proteomes" id="UP001597018"/>
    </source>
</evidence>
<keyword evidence="11 12" id="KW-0350">Heme biosynthesis</keyword>
<gene>
    <name evidence="14" type="primary">hemG</name>
    <name evidence="14" type="ORF">ACFQ16_08885</name>
</gene>
<dbReference type="NCBIfam" id="TIGR00562">
    <property type="entry name" value="proto_IX_ox"/>
    <property type="match status" value="1"/>
</dbReference>
<evidence type="ECO:0000256" key="12">
    <source>
        <dbReference type="RuleBase" id="RU364052"/>
    </source>
</evidence>
<dbReference type="RefSeq" id="WP_263251887.1">
    <property type="nucleotide sequence ID" value="NZ_BAABLT010000052.1"/>
</dbReference>